<dbReference type="EMBL" id="JBBPCC010000019">
    <property type="protein sequence ID" value="MEK8131169.1"/>
    <property type="molecule type" value="Genomic_DNA"/>
</dbReference>
<dbReference type="RefSeq" id="WP_341418300.1">
    <property type="nucleotide sequence ID" value="NZ_JBBPCC010000019.1"/>
</dbReference>
<evidence type="ECO:0000313" key="5">
    <source>
        <dbReference type="Proteomes" id="UP001469365"/>
    </source>
</evidence>
<dbReference type="Pfam" id="PF07833">
    <property type="entry name" value="Cu_amine_oxidN1"/>
    <property type="match status" value="1"/>
</dbReference>
<evidence type="ECO:0000313" key="4">
    <source>
        <dbReference type="EMBL" id="MEK8131169.1"/>
    </source>
</evidence>
<accession>A0ABU9DQM7</accession>
<organism evidence="4 5">
    <name type="scientific">Paenibacillus filicis</name>
    <dbReference type="NCBI Taxonomy" id="669464"/>
    <lineage>
        <taxon>Bacteria</taxon>
        <taxon>Bacillati</taxon>
        <taxon>Bacillota</taxon>
        <taxon>Bacilli</taxon>
        <taxon>Bacillales</taxon>
        <taxon>Paenibacillaceae</taxon>
        <taxon>Paenibacillus</taxon>
    </lineage>
</organism>
<sequence>MRHRMVLLSLAAAALACPYTLSPMALTPQAVAAAVDSSPQLVINGTVIQGDSPFYRGGGAGTTFFAPARLVLEALGYTVAWKPEEQVIQAALQESVITHRPGSTIWTVDDHPFVFTDSSITRDGTLWIPVQPLAEALGQELKWSSLTSTLYIKPSFSTSIQETLGYGYTRLSYEGDTVDGLRHGDGKLYLDGKLWYEGSFSQNKLSGGGRLYTNGQLRYEGGFSNDQPQGRAKLYLADGSVYDGEFRNGHQSGEGTLLDAIGRPRYHGDWVNGLMEGTGDIYDDKGLIVYSGEMKQNRQQGYGVAYIEAKNITDASPTDGQNNSQTKAKTVKVYDGQWEDNVRSGTGKSYDDQGKLEYIGSWSKDKKDGSGYAYKLSKLEWIIKNDKGELIRDAKETTEMREVRYRNGILLEQGNRYLYVGDKLSDGTPHGNGVMHDETQTRTATSQGAANKSVPYYEGEFEQGRLTGTGKLYDNKGQLVYEGKVTDGKRNGRGKSYENGVLAYEGEWSADQMSGLGRRYTYDKSYTGKDFNGSSSLLMYEGRFAAGKETEPIAVYRQYGLFQNGLAHGYGAVMLLHDYKNENGPKSLDKQQGLAWLIYEGELSEGLREGQGRLYENNTLVYEGEFRKDLREGQGNSYENGLVYIGPFKNDLKEGEGDMYDAFKTLRFKGTFKNGKKNGFGRLYTENGVLSYEGQFKNDWKHGYGKLFGSDGKTPYYQGEFREDKTLSQYLDDMKEKP</sequence>
<dbReference type="PROSITE" id="PS51257">
    <property type="entry name" value="PROKAR_LIPOPROTEIN"/>
    <property type="match status" value="1"/>
</dbReference>
<feature type="domain" description="Copper amine oxidase-like N-terminal" evidence="3">
    <location>
        <begin position="62"/>
        <end position="152"/>
    </location>
</feature>
<feature type="chain" id="PRO_5045609808" evidence="2">
    <location>
        <begin position="26"/>
        <end position="738"/>
    </location>
</feature>
<comment type="caution">
    <text evidence="4">The sequence shown here is derived from an EMBL/GenBank/DDBJ whole genome shotgun (WGS) entry which is preliminary data.</text>
</comment>
<dbReference type="InterPro" id="IPR012854">
    <property type="entry name" value="Cu_amine_oxidase-like_N"/>
</dbReference>
<keyword evidence="5" id="KW-1185">Reference proteome</keyword>
<keyword evidence="1" id="KW-0677">Repeat</keyword>
<gene>
    <name evidence="4" type="ORF">WMW72_25005</name>
</gene>
<dbReference type="Proteomes" id="UP001469365">
    <property type="component" value="Unassembled WGS sequence"/>
</dbReference>
<feature type="signal peptide" evidence="2">
    <location>
        <begin position="1"/>
        <end position="25"/>
    </location>
</feature>
<dbReference type="Gene3D" id="3.30.457.10">
    <property type="entry name" value="Copper amine oxidase-like, N-terminal domain"/>
    <property type="match status" value="1"/>
</dbReference>
<evidence type="ECO:0000256" key="2">
    <source>
        <dbReference type="SAM" id="SignalP"/>
    </source>
</evidence>
<dbReference type="Gene3D" id="2.20.110.10">
    <property type="entry name" value="Histone H3 K4-specific methyltransferase SET7/9 N-terminal domain"/>
    <property type="match status" value="5"/>
</dbReference>
<keyword evidence="2" id="KW-0732">Signal</keyword>
<proteinExistence type="predicted"/>
<name>A0ABU9DQM7_9BACL</name>
<dbReference type="InterPro" id="IPR003409">
    <property type="entry name" value="MORN"/>
</dbReference>
<dbReference type="SUPFAM" id="SSF55383">
    <property type="entry name" value="Copper amine oxidase, domain N"/>
    <property type="match status" value="1"/>
</dbReference>
<dbReference type="PANTHER" id="PTHR43215">
    <property type="entry name" value="RADIAL SPOKE HEAD 1 HOMOLOG"/>
    <property type="match status" value="1"/>
</dbReference>
<evidence type="ECO:0000256" key="1">
    <source>
        <dbReference type="ARBA" id="ARBA00022737"/>
    </source>
</evidence>
<dbReference type="InterPro" id="IPR036582">
    <property type="entry name" value="Mao_N_sf"/>
</dbReference>
<evidence type="ECO:0000259" key="3">
    <source>
        <dbReference type="Pfam" id="PF07833"/>
    </source>
</evidence>
<dbReference type="PANTHER" id="PTHR43215:SF14">
    <property type="entry name" value="RADIAL SPOKE HEAD 1 HOMOLOG"/>
    <property type="match status" value="1"/>
</dbReference>
<dbReference type="SUPFAM" id="SSF82185">
    <property type="entry name" value="Histone H3 K4-specific methyltransferase SET7/9 N-terminal domain"/>
    <property type="match status" value="4"/>
</dbReference>
<reference evidence="4 5" key="1">
    <citation type="submission" date="2024-04" db="EMBL/GenBank/DDBJ databases">
        <title>draft genome sequnece of Paenibacillus filicis.</title>
        <authorList>
            <person name="Kim D.-U."/>
        </authorList>
    </citation>
    <scope>NUCLEOTIDE SEQUENCE [LARGE SCALE GENOMIC DNA]</scope>
    <source>
        <strain evidence="4 5">KACC14197</strain>
    </source>
</reference>
<dbReference type="SMART" id="SM00698">
    <property type="entry name" value="MORN"/>
    <property type="match status" value="14"/>
</dbReference>
<dbReference type="Pfam" id="PF02493">
    <property type="entry name" value="MORN"/>
    <property type="match status" value="17"/>
</dbReference>
<protein>
    <submittedName>
        <fullName evidence="4">Stalk domain-containing protein</fullName>
    </submittedName>
</protein>